<protein>
    <recommendedName>
        <fullName evidence="3">Transmembrane protein</fullName>
    </recommendedName>
</protein>
<organism evidence="2">
    <name type="scientific">Chromera velia CCMP2878</name>
    <dbReference type="NCBI Taxonomy" id="1169474"/>
    <lineage>
        <taxon>Eukaryota</taxon>
        <taxon>Sar</taxon>
        <taxon>Alveolata</taxon>
        <taxon>Colpodellida</taxon>
        <taxon>Chromeraceae</taxon>
        <taxon>Chromera</taxon>
    </lineage>
</organism>
<name>A0A0G4I647_9ALVE</name>
<reference evidence="2" key="1">
    <citation type="submission" date="2014-11" db="EMBL/GenBank/DDBJ databases">
        <authorList>
            <person name="Otto D Thomas"/>
            <person name="Naeem Raeece"/>
        </authorList>
    </citation>
    <scope>NUCLEOTIDE SEQUENCE</scope>
</reference>
<evidence type="ECO:0000313" key="2">
    <source>
        <dbReference type="EMBL" id="CEM52467.1"/>
    </source>
</evidence>
<dbReference type="EMBL" id="CDMZ01005257">
    <property type="protein sequence ID" value="CEM52467.1"/>
    <property type="molecule type" value="Genomic_DNA"/>
</dbReference>
<dbReference type="AlphaFoldDB" id="A0A0G4I647"/>
<evidence type="ECO:0008006" key="3">
    <source>
        <dbReference type="Google" id="ProtNLM"/>
    </source>
</evidence>
<sequence length="146" mass="15922">MQHYGYAPGQVHPNPALNTALRRDAPRVTVNGNEQKPTWCSATIMVIVSLVCLGLLGFFMVAFWTPLIFGKRVDTSDAAVYTFICLFFLGFGGFVIGYVGLGFCCALCKDGCCDECSSVSSCSDCCDAMNCCKESKKKDEAEFLVY</sequence>
<keyword evidence="1" id="KW-0472">Membrane</keyword>
<gene>
    <name evidence="2" type="ORF">Cvel_36230</name>
</gene>
<keyword evidence="1" id="KW-1133">Transmembrane helix</keyword>
<evidence type="ECO:0000256" key="1">
    <source>
        <dbReference type="SAM" id="Phobius"/>
    </source>
</evidence>
<feature type="transmembrane region" description="Helical" evidence="1">
    <location>
        <begin position="79"/>
        <end position="103"/>
    </location>
</feature>
<feature type="transmembrane region" description="Helical" evidence="1">
    <location>
        <begin position="44"/>
        <end position="67"/>
    </location>
</feature>
<keyword evidence="1" id="KW-0812">Transmembrane</keyword>
<accession>A0A0G4I647</accession>
<proteinExistence type="predicted"/>
<dbReference type="VEuPathDB" id="CryptoDB:Cvel_36230"/>